<dbReference type="AlphaFoldDB" id="A0A8T0IP23"/>
<accession>A0A8T0IP23</accession>
<evidence type="ECO:0000313" key="1">
    <source>
        <dbReference type="EMBL" id="KAG0585504.1"/>
    </source>
</evidence>
<reference evidence="1" key="1">
    <citation type="submission" date="2020-06" db="EMBL/GenBank/DDBJ databases">
        <title>WGS assembly of Ceratodon purpureus strain R40.</title>
        <authorList>
            <person name="Carey S.B."/>
            <person name="Jenkins J."/>
            <person name="Shu S."/>
            <person name="Lovell J.T."/>
            <person name="Sreedasyam A."/>
            <person name="Maumus F."/>
            <person name="Tiley G.P."/>
            <person name="Fernandez-Pozo N."/>
            <person name="Barry K."/>
            <person name="Chen C."/>
            <person name="Wang M."/>
            <person name="Lipzen A."/>
            <person name="Daum C."/>
            <person name="Saski C.A."/>
            <person name="Payton A.C."/>
            <person name="Mcbreen J.C."/>
            <person name="Conrad R.E."/>
            <person name="Kollar L.M."/>
            <person name="Olsson S."/>
            <person name="Huttunen S."/>
            <person name="Landis J.B."/>
            <person name="Wickett N.J."/>
            <person name="Johnson M.G."/>
            <person name="Rensing S.A."/>
            <person name="Grimwood J."/>
            <person name="Schmutz J."/>
            <person name="Mcdaniel S.F."/>
        </authorList>
    </citation>
    <scope>NUCLEOTIDE SEQUENCE</scope>
    <source>
        <strain evidence="1">R40</strain>
    </source>
</reference>
<name>A0A8T0IP23_CERPU</name>
<sequence length="117" mass="12942">MAESCCGFMSVDVGHQNCGTFGRQGYGKSRADATGLLQSFVIMGGFFFSSFDLVGDWWVRNVGSEVSRLRVSSVDGSVVRWKKEDKVRVGVFLERQSLLFLKNPHSDGLLKRSSIGQ</sequence>
<gene>
    <name evidence="1" type="ORF">KC19_2G017200</name>
</gene>
<dbReference type="Proteomes" id="UP000822688">
    <property type="component" value="Chromosome 2"/>
</dbReference>
<comment type="caution">
    <text evidence="1">The sequence shown here is derived from an EMBL/GenBank/DDBJ whole genome shotgun (WGS) entry which is preliminary data.</text>
</comment>
<dbReference type="EMBL" id="CM026422">
    <property type="protein sequence ID" value="KAG0585504.1"/>
    <property type="molecule type" value="Genomic_DNA"/>
</dbReference>
<keyword evidence="2" id="KW-1185">Reference proteome</keyword>
<organism evidence="1 2">
    <name type="scientific">Ceratodon purpureus</name>
    <name type="common">Fire moss</name>
    <name type="synonym">Dicranum purpureum</name>
    <dbReference type="NCBI Taxonomy" id="3225"/>
    <lineage>
        <taxon>Eukaryota</taxon>
        <taxon>Viridiplantae</taxon>
        <taxon>Streptophyta</taxon>
        <taxon>Embryophyta</taxon>
        <taxon>Bryophyta</taxon>
        <taxon>Bryophytina</taxon>
        <taxon>Bryopsida</taxon>
        <taxon>Dicranidae</taxon>
        <taxon>Pseudoditrichales</taxon>
        <taxon>Ditrichaceae</taxon>
        <taxon>Ceratodon</taxon>
    </lineage>
</organism>
<protein>
    <submittedName>
        <fullName evidence="1">Uncharacterized protein</fullName>
    </submittedName>
</protein>
<evidence type="ECO:0000313" key="2">
    <source>
        <dbReference type="Proteomes" id="UP000822688"/>
    </source>
</evidence>
<proteinExistence type="predicted"/>